<dbReference type="InterPro" id="IPR032708">
    <property type="entry name" value="McjB_C"/>
</dbReference>
<evidence type="ECO:0000313" key="2">
    <source>
        <dbReference type="EMBL" id="AJA11462.1"/>
    </source>
</evidence>
<dbReference type="EMBL" id="CP009122">
    <property type="protein sequence ID" value="AJA11462.1"/>
    <property type="molecule type" value="Genomic_DNA"/>
</dbReference>
<dbReference type="Pfam" id="PF13471">
    <property type="entry name" value="Transglut_core3"/>
    <property type="match status" value="1"/>
</dbReference>
<reference evidence="2 3" key="1">
    <citation type="journal article" date="2015" name="Int. J. Syst. Evol. Microbiol.">
        <title>Description of Sphingopyxis fribergensis sp. nov. - a soil bacterium with the ability to degrade styrene and phenylacetic acid.</title>
        <authorList>
            <person name="Oelschlagel M."/>
            <person name="Ruckert C."/>
            <person name="Kalinowski J."/>
            <person name="Schmidt G."/>
            <person name="Schlomann M."/>
            <person name="Tischler D."/>
        </authorList>
    </citation>
    <scope>NUCLEOTIDE SEQUENCE [LARGE SCALE GENOMIC DNA]</scope>
    <source>
        <strain evidence="2 3">Kp5.2</strain>
    </source>
</reference>
<organism evidence="2 3">
    <name type="scientific">Sphingopyxis fribergensis</name>
    <dbReference type="NCBI Taxonomy" id="1515612"/>
    <lineage>
        <taxon>Bacteria</taxon>
        <taxon>Pseudomonadati</taxon>
        <taxon>Pseudomonadota</taxon>
        <taxon>Alphaproteobacteria</taxon>
        <taxon>Sphingomonadales</taxon>
        <taxon>Sphingomonadaceae</taxon>
        <taxon>Sphingopyxis</taxon>
    </lineage>
</organism>
<dbReference type="NCBIfam" id="NF033537">
    <property type="entry name" value="lasso_biosyn_B2"/>
    <property type="match status" value="1"/>
</dbReference>
<dbReference type="RefSeq" id="WP_037553313.1">
    <property type="nucleotide sequence ID" value="NZ_CP009122.1"/>
</dbReference>
<evidence type="ECO:0000313" key="3">
    <source>
        <dbReference type="Proteomes" id="UP000030907"/>
    </source>
</evidence>
<gene>
    <name evidence="2" type="ORF">SKP52_23095</name>
</gene>
<name>A0A0A7PTP3_9SPHN</name>
<accession>A0A0A7PTP3</accession>
<proteinExistence type="predicted"/>
<sequence>MTTGWKLATGTGYCEVDGDLVFLDLVRDKYFALRGQDRAAFERLRAGEPNDSEAMGRLVATGFLARSSEPTKLDPASPHIPANDLSAVADGPTSLRMGFAASRALRWARRSMRPNRIASTVEAMRNAKLRLGVPGAEAAVRGIASSYAASRWMARTPPRCLIDALALDHILLSHGLGARLVFGVRLSPFAAHCWLQSPGAVLTGTSAEARNFTPILAIG</sequence>
<evidence type="ECO:0000259" key="1">
    <source>
        <dbReference type="Pfam" id="PF13471"/>
    </source>
</evidence>
<dbReference type="HOGENOM" id="CLU_085623_0_0_5"/>
<dbReference type="KEGG" id="sphk:SKP52_23095"/>
<dbReference type="InterPro" id="IPR053521">
    <property type="entry name" value="McjB-like"/>
</dbReference>
<dbReference type="AlphaFoldDB" id="A0A0A7PTP3"/>
<feature type="domain" description="Microcin J25-processing protein McjB C-terminal" evidence="1">
    <location>
        <begin position="102"/>
        <end position="216"/>
    </location>
</feature>
<keyword evidence="3" id="KW-1185">Reference proteome</keyword>
<dbReference type="OrthoDB" id="119963at2"/>
<dbReference type="Proteomes" id="UP000030907">
    <property type="component" value="Chromosome"/>
</dbReference>
<protein>
    <recommendedName>
        <fullName evidence="1">Microcin J25-processing protein McjB C-terminal domain-containing protein</fullName>
    </recommendedName>
</protein>